<evidence type="ECO:0000313" key="4">
    <source>
        <dbReference type="Proteomes" id="UP001341297"/>
    </source>
</evidence>
<dbReference type="STRING" id="1664069.BGLY_2252"/>
<gene>
    <name evidence="2" type="primary">sirA</name>
    <name evidence="1" type="ORF">AB447_208685</name>
    <name evidence="2" type="ORF">P8828_01235</name>
</gene>
<keyword evidence="4" id="KW-1185">Reference proteome</keyword>
<sequence>MERHYYTYLIEEEFASHYFGKESVMFKLFYEYHWTSPEEKKSQLTAKQIEYITKPIPVSHIHKRLKMNLSREDYTQVDCIYRLLVPEGSASFIMKDRYIEILANGKFDAETVFFEILRKVSPCFLAMDFGMERYGWLNPVKERNFI</sequence>
<dbReference type="EMBL" id="JARRTL010000005">
    <property type="protein sequence ID" value="MEC0483483.1"/>
    <property type="molecule type" value="Genomic_DNA"/>
</dbReference>
<reference evidence="1" key="2">
    <citation type="submission" date="2015-10" db="EMBL/GenBank/DDBJ databases">
        <authorList>
            <person name="Gilbert D.G."/>
        </authorList>
    </citation>
    <scope>NUCLEOTIDE SEQUENCE</scope>
    <source>
        <strain evidence="1">GO-13</strain>
    </source>
</reference>
<dbReference type="RefSeq" id="WP_048355579.1">
    <property type="nucleotide sequence ID" value="NZ_CP023481.1"/>
</dbReference>
<proteinExistence type="predicted"/>
<dbReference type="EMBL" id="LECW02000078">
    <property type="protein sequence ID" value="KRT87304.1"/>
    <property type="molecule type" value="Genomic_DNA"/>
</dbReference>
<dbReference type="Proteomes" id="UP000036168">
    <property type="component" value="Unassembled WGS sequence"/>
</dbReference>
<reference evidence="2 4" key="3">
    <citation type="submission" date="2023-03" db="EMBL/GenBank/DDBJ databases">
        <title>Agriculturally important microbes genome sequencing.</title>
        <authorList>
            <person name="Dunlap C."/>
        </authorList>
    </citation>
    <scope>NUCLEOTIDE SEQUENCE [LARGE SCALE GENOMIC DNA]</scope>
    <source>
        <strain evidence="2 4">CBP-3203</strain>
    </source>
</reference>
<dbReference type="OrthoDB" id="2736584at2"/>
<evidence type="ECO:0000313" key="2">
    <source>
        <dbReference type="EMBL" id="MEC0483483.1"/>
    </source>
</evidence>
<accession>A0A0T6BIK1</accession>
<protein>
    <submittedName>
        <fullName evidence="1">Sporulation inhibitor of replication protein SirA</fullName>
    </submittedName>
</protein>
<dbReference type="Pfam" id="PF10747">
    <property type="entry name" value="SirA"/>
    <property type="match status" value="1"/>
</dbReference>
<name>A0A0T6BIK1_9BACI</name>
<comment type="caution">
    <text evidence="1">The sequence shown here is derived from an EMBL/GenBank/DDBJ whole genome shotgun (WGS) entry which is preliminary data.</text>
</comment>
<dbReference type="AlphaFoldDB" id="A0A0T6BIK1"/>
<organism evidence="1 3">
    <name type="scientific">Bacillus glycinifermentans</name>
    <dbReference type="NCBI Taxonomy" id="1664069"/>
    <lineage>
        <taxon>Bacteria</taxon>
        <taxon>Bacillati</taxon>
        <taxon>Bacillota</taxon>
        <taxon>Bacilli</taxon>
        <taxon>Bacillales</taxon>
        <taxon>Bacillaceae</taxon>
        <taxon>Bacillus</taxon>
    </lineage>
</organism>
<dbReference type="InterPro" id="IPR038449">
    <property type="entry name" value="SirA_sf"/>
</dbReference>
<evidence type="ECO:0000313" key="1">
    <source>
        <dbReference type="EMBL" id="KRT87304.1"/>
    </source>
</evidence>
<dbReference type="InterPro" id="IPR019683">
    <property type="entry name" value="SirA"/>
</dbReference>
<dbReference type="Gene3D" id="3.30.310.250">
    <property type="entry name" value="Sporulation inhibitor of replication protein SirA"/>
    <property type="match status" value="1"/>
</dbReference>
<dbReference type="Proteomes" id="UP001341297">
    <property type="component" value="Unassembled WGS sequence"/>
</dbReference>
<reference evidence="1 3" key="1">
    <citation type="journal article" date="2015" name="Int. J. Syst. Evol. Microbiol.">
        <title>Bacillus glycinifermentans sp. nov., isolated from fermented soybean paste.</title>
        <authorList>
            <person name="Kim S.J."/>
            <person name="Dunlap C.A."/>
            <person name="Kwon S.W."/>
            <person name="Rooney A.P."/>
        </authorList>
    </citation>
    <scope>NUCLEOTIDE SEQUENCE [LARGE SCALE GENOMIC DNA]</scope>
    <source>
        <strain evidence="1 3">GO-13</strain>
    </source>
</reference>
<evidence type="ECO:0000313" key="3">
    <source>
        <dbReference type="Proteomes" id="UP000036168"/>
    </source>
</evidence>